<feature type="domain" description="Ribbon-helix-helix" evidence="1">
    <location>
        <begin position="46"/>
        <end position="111"/>
    </location>
</feature>
<evidence type="ECO:0000313" key="2">
    <source>
        <dbReference type="EMBL" id="GEN27175.1"/>
    </source>
</evidence>
<name>A0A511UKQ2_9GAMM</name>
<dbReference type="Proteomes" id="UP000321303">
    <property type="component" value="Unassembled WGS sequence"/>
</dbReference>
<sequence>MHAPHPLGVHAIARYANGSSAKECREVIAMCKLFIQADPELWRSATHSLRIDGMVTSVRMENYFWHILEEIAQRDGMNTAQMITRLYHESIDAGHDLGNFTSFLRVCALRYQALQLSGEIPTHQEVPIASLDAEHILSREAGNARDPLH</sequence>
<accession>A0A511UKQ2</accession>
<comment type="caution">
    <text evidence="2">The sequence shown here is derived from an EMBL/GenBank/DDBJ whole genome shotgun (WGS) entry which is preliminary data.</text>
</comment>
<protein>
    <recommendedName>
        <fullName evidence="1">Ribbon-helix-helix domain-containing protein</fullName>
    </recommendedName>
</protein>
<proteinExistence type="predicted"/>
<gene>
    <name evidence="2" type="ORF">HVA01_08210</name>
</gene>
<dbReference type="EMBL" id="BJXV01000003">
    <property type="protein sequence ID" value="GEN27175.1"/>
    <property type="molecule type" value="Genomic_DNA"/>
</dbReference>
<dbReference type="InterPro" id="IPR027373">
    <property type="entry name" value="RHH_dom"/>
</dbReference>
<dbReference type="Pfam" id="PF13467">
    <property type="entry name" value="RHH_4"/>
    <property type="match status" value="1"/>
</dbReference>
<dbReference type="AlphaFoldDB" id="A0A511UKQ2"/>
<dbReference type="InterPro" id="IPR038268">
    <property type="entry name" value="RHH_sf"/>
</dbReference>
<organism evidence="2 3">
    <name type="scientific">Halovibrio variabilis</name>
    <dbReference type="NCBI Taxonomy" id="31910"/>
    <lineage>
        <taxon>Bacteria</taxon>
        <taxon>Pseudomonadati</taxon>
        <taxon>Pseudomonadota</taxon>
        <taxon>Gammaproteobacteria</taxon>
        <taxon>Oceanospirillales</taxon>
        <taxon>Halomonadaceae</taxon>
        <taxon>Halovibrio</taxon>
    </lineage>
</organism>
<evidence type="ECO:0000313" key="3">
    <source>
        <dbReference type="Proteomes" id="UP000321303"/>
    </source>
</evidence>
<keyword evidence="3" id="KW-1185">Reference proteome</keyword>
<evidence type="ECO:0000259" key="1">
    <source>
        <dbReference type="Pfam" id="PF13467"/>
    </source>
</evidence>
<dbReference type="Gene3D" id="1.10.3990.20">
    <property type="entry name" value="protein bp1543"/>
    <property type="match status" value="1"/>
</dbReference>
<reference evidence="2 3" key="1">
    <citation type="submission" date="2019-07" db="EMBL/GenBank/DDBJ databases">
        <title>Whole genome shotgun sequence of Halomonas variabilis NBRC 102410.</title>
        <authorList>
            <person name="Hosoyama A."/>
            <person name="Uohara A."/>
            <person name="Ohji S."/>
            <person name="Ichikawa N."/>
        </authorList>
    </citation>
    <scope>NUCLEOTIDE SEQUENCE [LARGE SCALE GENOMIC DNA]</scope>
    <source>
        <strain evidence="2 3">NBRC 102410</strain>
    </source>
</reference>